<dbReference type="Pfam" id="PF04341">
    <property type="entry name" value="DUF485"/>
    <property type="match status" value="1"/>
</dbReference>
<comment type="caution">
    <text evidence="2">The sequence shown here is derived from an EMBL/GenBank/DDBJ whole genome shotgun (WGS) entry which is preliminary data.</text>
</comment>
<gene>
    <name evidence="2" type="ORF">OJ997_16345</name>
</gene>
<dbReference type="EMBL" id="JAPDDP010000027">
    <property type="protein sequence ID" value="MDA0181875.1"/>
    <property type="molecule type" value="Genomic_DNA"/>
</dbReference>
<dbReference type="Proteomes" id="UP001147653">
    <property type="component" value="Unassembled WGS sequence"/>
</dbReference>
<evidence type="ECO:0000256" key="1">
    <source>
        <dbReference type="SAM" id="Phobius"/>
    </source>
</evidence>
<keyword evidence="1" id="KW-0472">Membrane</keyword>
<proteinExistence type="predicted"/>
<organism evidence="2 3">
    <name type="scientific">Solirubrobacter phytolaccae</name>
    <dbReference type="NCBI Taxonomy" id="1404360"/>
    <lineage>
        <taxon>Bacteria</taxon>
        <taxon>Bacillati</taxon>
        <taxon>Actinomycetota</taxon>
        <taxon>Thermoleophilia</taxon>
        <taxon>Solirubrobacterales</taxon>
        <taxon>Solirubrobacteraceae</taxon>
        <taxon>Solirubrobacter</taxon>
    </lineage>
</organism>
<sequence>MSSLSEPGWEALARDPQFLELVSSRRRFVAIGTAFYSAYLVAFLALLGFAKDFMSKEIAGISLALWGGFSICLLTVVMAWLYARRAGEWERMAQIVVEGAGRR</sequence>
<evidence type="ECO:0000313" key="2">
    <source>
        <dbReference type="EMBL" id="MDA0181875.1"/>
    </source>
</evidence>
<keyword evidence="1" id="KW-0812">Transmembrane</keyword>
<feature type="transmembrane region" description="Helical" evidence="1">
    <location>
        <begin position="61"/>
        <end position="83"/>
    </location>
</feature>
<dbReference type="AlphaFoldDB" id="A0A9X3NBH9"/>
<keyword evidence="3" id="KW-1185">Reference proteome</keyword>
<feature type="transmembrane region" description="Helical" evidence="1">
    <location>
        <begin position="28"/>
        <end position="49"/>
    </location>
</feature>
<protein>
    <submittedName>
        <fullName evidence="2">DUF485 domain-containing protein</fullName>
    </submittedName>
</protein>
<dbReference type="RefSeq" id="WP_270026230.1">
    <property type="nucleotide sequence ID" value="NZ_JAPDDP010000027.1"/>
</dbReference>
<keyword evidence="1" id="KW-1133">Transmembrane helix</keyword>
<accession>A0A9X3NBH9</accession>
<reference evidence="2" key="1">
    <citation type="submission" date="2022-10" db="EMBL/GenBank/DDBJ databases">
        <title>The WGS of Solirubrobacter phytolaccae KCTC 29190.</title>
        <authorList>
            <person name="Jiang Z."/>
        </authorList>
    </citation>
    <scope>NUCLEOTIDE SEQUENCE</scope>
    <source>
        <strain evidence="2">KCTC 29190</strain>
    </source>
</reference>
<evidence type="ECO:0000313" key="3">
    <source>
        <dbReference type="Proteomes" id="UP001147653"/>
    </source>
</evidence>
<name>A0A9X3NBH9_9ACTN</name>
<dbReference type="InterPro" id="IPR007436">
    <property type="entry name" value="DUF485"/>
</dbReference>